<feature type="transmembrane region" description="Helical" evidence="1">
    <location>
        <begin position="366"/>
        <end position="386"/>
    </location>
</feature>
<dbReference type="VEuPathDB" id="TrichDB:TVAG_135020"/>
<evidence type="ECO:0000313" key="3">
    <source>
        <dbReference type="Proteomes" id="UP000001542"/>
    </source>
</evidence>
<feature type="transmembrane region" description="Helical" evidence="1">
    <location>
        <begin position="340"/>
        <end position="360"/>
    </location>
</feature>
<organism evidence="2 3">
    <name type="scientific">Trichomonas vaginalis (strain ATCC PRA-98 / G3)</name>
    <dbReference type="NCBI Taxonomy" id="412133"/>
    <lineage>
        <taxon>Eukaryota</taxon>
        <taxon>Metamonada</taxon>
        <taxon>Parabasalia</taxon>
        <taxon>Trichomonadida</taxon>
        <taxon>Trichomonadidae</taxon>
        <taxon>Trichomonas</taxon>
    </lineage>
</organism>
<keyword evidence="1" id="KW-1133">Transmembrane helix</keyword>
<dbReference type="AlphaFoldDB" id="A2FKI3"/>
<feature type="transmembrane region" description="Helical" evidence="1">
    <location>
        <begin position="102"/>
        <end position="123"/>
    </location>
</feature>
<dbReference type="VEuPathDB" id="TrichDB:TVAGG3_0075130"/>
<feature type="transmembrane region" description="Helical" evidence="1">
    <location>
        <begin position="73"/>
        <end position="95"/>
    </location>
</feature>
<keyword evidence="3" id="KW-1185">Reference proteome</keyword>
<feature type="transmembrane region" description="Helical" evidence="1">
    <location>
        <begin position="225"/>
        <end position="244"/>
    </location>
</feature>
<dbReference type="InParanoid" id="A2FKI3"/>
<proteinExistence type="predicted"/>
<sequence length="518" mass="60190">MLKNGNLSKGAGYGDLPFHLNIISGFTNGCNHIRNSFFIINTVFYSGEKLAYPYMTNYFSAVLMATGNATFRGALFIPSFMMSLSLLFGMYYLGILFHKDRFACLIAIFMFLNLGGLGFLRLADPTFIEGDLIHDWGNEHYEYWFHPIMHILVPQRASLWSMPLCYWCLIILIKGIKVMKWQYFLIAALYVAITPLVQVHSYVALAQWSIVYAALNFPWKNKSKMLSHVFVWSIFGIVANVLCVPQFAPYLKRLTVKESDGGSGFLVLDPIWNSYNRKREWSLAIKLWWRGLGLFAFVSLISCWSVLSKEQKIDYIPSIVVFLLTNIIRYQPWELDNTKVFYAAWIPFAIHCYGLFMAKLLRHKTWRVVGVIILFFSCLSAIRLYVLEMSTSTPMFEDDAVEFGKWVSENTPIDAIWLTDQWHSNPVLTMAGRQSYMGYGGWLLSHGLDYFGRDRDSNYMMEHPEDSDFFIKRNITYAVSYQKAFKNWANITSDNGWVKIYEYQRFECWKYIPNSTQI</sequence>
<dbReference type="Proteomes" id="UP000001542">
    <property type="component" value="Unassembled WGS sequence"/>
</dbReference>
<feature type="transmembrane region" description="Helical" evidence="1">
    <location>
        <begin position="183"/>
        <end position="205"/>
    </location>
</feature>
<evidence type="ECO:0000313" key="2">
    <source>
        <dbReference type="EMBL" id="EAX94595.1"/>
    </source>
</evidence>
<dbReference type="OMA" id="GHESIWW"/>
<dbReference type="RefSeq" id="XP_001307525.1">
    <property type="nucleotide sequence ID" value="XM_001307524.1"/>
</dbReference>
<feature type="transmembrane region" description="Helical" evidence="1">
    <location>
        <begin position="157"/>
        <end position="176"/>
    </location>
</feature>
<name>A2FKI3_TRIV3</name>
<dbReference type="OrthoDB" id="10263533at2759"/>
<reference evidence="2" key="2">
    <citation type="journal article" date="2007" name="Science">
        <title>Draft genome sequence of the sexually transmitted pathogen Trichomonas vaginalis.</title>
        <authorList>
            <person name="Carlton J.M."/>
            <person name="Hirt R.P."/>
            <person name="Silva J.C."/>
            <person name="Delcher A.L."/>
            <person name="Schatz M."/>
            <person name="Zhao Q."/>
            <person name="Wortman J.R."/>
            <person name="Bidwell S.L."/>
            <person name="Alsmark U.C.M."/>
            <person name="Besteiro S."/>
            <person name="Sicheritz-Ponten T."/>
            <person name="Noel C.J."/>
            <person name="Dacks J.B."/>
            <person name="Foster P.G."/>
            <person name="Simillion C."/>
            <person name="Van de Peer Y."/>
            <person name="Miranda-Saavedra D."/>
            <person name="Barton G.J."/>
            <person name="Westrop G.D."/>
            <person name="Mueller S."/>
            <person name="Dessi D."/>
            <person name="Fiori P.L."/>
            <person name="Ren Q."/>
            <person name="Paulsen I."/>
            <person name="Zhang H."/>
            <person name="Bastida-Corcuera F.D."/>
            <person name="Simoes-Barbosa A."/>
            <person name="Brown M.T."/>
            <person name="Hayes R.D."/>
            <person name="Mukherjee M."/>
            <person name="Okumura C.Y."/>
            <person name="Schneider R."/>
            <person name="Smith A.J."/>
            <person name="Vanacova S."/>
            <person name="Villalvazo M."/>
            <person name="Haas B.J."/>
            <person name="Pertea M."/>
            <person name="Feldblyum T.V."/>
            <person name="Utterback T.R."/>
            <person name="Shu C.L."/>
            <person name="Osoegawa K."/>
            <person name="de Jong P.J."/>
            <person name="Hrdy I."/>
            <person name="Horvathova L."/>
            <person name="Zubacova Z."/>
            <person name="Dolezal P."/>
            <person name="Malik S.B."/>
            <person name="Logsdon J.M. Jr."/>
            <person name="Henze K."/>
            <person name="Gupta A."/>
            <person name="Wang C.C."/>
            <person name="Dunne R.L."/>
            <person name="Upcroft J.A."/>
            <person name="Upcroft P."/>
            <person name="White O."/>
            <person name="Salzberg S.L."/>
            <person name="Tang P."/>
            <person name="Chiu C.-H."/>
            <person name="Lee Y.-S."/>
            <person name="Embley T.M."/>
            <person name="Coombs G.H."/>
            <person name="Mottram J.C."/>
            <person name="Tachezy J."/>
            <person name="Fraser-Liggett C.M."/>
            <person name="Johnson P.J."/>
        </authorList>
    </citation>
    <scope>NUCLEOTIDE SEQUENCE [LARGE SCALE GENOMIC DNA]</scope>
    <source>
        <strain evidence="2">G3</strain>
    </source>
</reference>
<reference evidence="2" key="1">
    <citation type="submission" date="2006-10" db="EMBL/GenBank/DDBJ databases">
        <authorList>
            <person name="Amadeo P."/>
            <person name="Zhao Q."/>
            <person name="Wortman J."/>
            <person name="Fraser-Liggett C."/>
            <person name="Carlton J."/>
        </authorList>
    </citation>
    <scope>NUCLEOTIDE SEQUENCE</scope>
    <source>
        <strain evidence="2">G3</strain>
    </source>
</reference>
<dbReference type="KEGG" id="tva:4752332"/>
<dbReference type="EMBL" id="DS113849">
    <property type="protein sequence ID" value="EAX94595.1"/>
    <property type="molecule type" value="Genomic_DNA"/>
</dbReference>
<accession>A2FKI3</accession>
<gene>
    <name evidence="2" type="ORF">TVAG_135020</name>
</gene>
<protein>
    <submittedName>
        <fullName evidence="2">Uncharacterized protein</fullName>
    </submittedName>
</protein>
<evidence type="ECO:0000256" key="1">
    <source>
        <dbReference type="SAM" id="Phobius"/>
    </source>
</evidence>
<keyword evidence="1" id="KW-0812">Transmembrane</keyword>
<keyword evidence="1" id="KW-0472">Membrane</keyword>
<feature type="transmembrane region" description="Helical" evidence="1">
    <location>
        <begin position="287"/>
        <end position="307"/>
    </location>
</feature>